<evidence type="ECO:0000256" key="1">
    <source>
        <dbReference type="SAM" id="MobiDB-lite"/>
    </source>
</evidence>
<dbReference type="GO" id="GO:0003677">
    <property type="term" value="F:DNA binding"/>
    <property type="evidence" value="ECO:0007669"/>
    <property type="project" value="InterPro"/>
</dbReference>
<dbReference type="OrthoDB" id="272481at2759"/>
<keyword evidence="4" id="KW-1185">Reference proteome</keyword>
<reference evidence="3" key="1">
    <citation type="journal article" date="2023" name="DNA Res.">
        <title>Chromosome-level genome assembly of Phrynocephalus forsythii using third-generation DNA sequencing and Hi-C analysis.</title>
        <authorList>
            <person name="Qi Y."/>
            <person name="Zhao W."/>
            <person name="Zhao Y."/>
            <person name="Niu C."/>
            <person name="Cao S."/>
            <person name="Zhang Y."/>
        </authorList>
    </citation>
    <scope>NUCLEOTIDE SEQUENCE</scope>
    <source>
        <tissue evidence="3">Muscle</tissue>
    </source>
</reference>
<dbReference type="AlphaFoldDB" id="A0A9Q0Y847"/>
<dbReference type="Pfam" id="PF06733">
    <property type="entry name" value="DEAD_2"/>
    <property type="match status" value="1"/>
</dbReference>
<name>A0A9Q0Y847_9SAUR</name>
<evidence type="ECO:0000313" key="3">
    <source>
        <dbReference type="EMBL" id="KAJ7345940.1"/>
    </source>
</evidence>
<dbReference type="GO" id="GO:0005524">
    <property type="term" value="F:ATP binding"/>
    <property type="evidence" value="ECO:0007669"/>
    <property type="project" value="InterPro"/>
</dbReference>
<organism evidence="3 4">
    <name type="scientific">Phrynocephalus forsythii</name>
    <dbReference type="NCBI Taxonomy" id="171643"/>
    <lineage>
        <taxon>Eukaryota</taxon>
        <taxon>Metazoa</taxon>
        <taxon>Chordata</taxon>
        <taxon>Craniata</taxon>
        <taxon>Vertebrata</taxon>
        <taxon>Euteleostomi</taxon>
        <taxon>Lepidosauria</taxon>
        <taxon>Squamata</taxon>
        <taxon>Bifurcata</taxon>
        <taxon>Unidentata</taxon>
        <taxon>Episquamata</taxon>
        <taxon>Toxicofera</taxon>
        <taxon>Iguania</taxon>
        <taxon>Acrodonta</taxon>
        <taxon>Agamidae</taxon>
        <taxon>Agaminae</taxon>
        <taxon>Phrynocephalus</taxon>
    </lineage>
</organism>
<evidence type="ECO:0000259" key="2">
    <source>
        <dbReference type="Pfam" id="PF06733"/>
    </source>
</evidence>
<sequence>MGQEAKPLDLEAASLDDTSSPGEQAMVGNRTGPTPVSDQAYPLEVSKRISCPRTVPGIEKVMEELRKLEELHKQQTGEKMSFLALILSSRKNLSIPPEVHPSDEQAVVSRSLPWVGTSGAHLCLPPTAPSPASSTSIATICSPLAATTMMRGALAAAIGTGLRPASLGSSTVSSAWPGKGACQTGHEVSAQLPFCFMSAGSPFRPFNTPPPPLLLPLPPTQPTWEGEEALLNCCGADPN</sequence>
<protein>
    <recommendedName>
        <fullName evidence="2">RAD3-like helicase DEAD domain-containing protein</fullName>
    </recommendedName>
</protein>
<feature type="domain" description="RAD3-like helicase DEAD" evidence="2">
    <location>
        <begin position="51"/>
        <end position="107"/>
    </location>
</feature>
<dbReference type="Proteomes" id="UP001142489">
    <property type="component" value="Unassembled WGS sequence"/>
</dbReference>
<gene>
    <name evidence="3" type="ORF">JRQ81_001890</name>
</gene>
<dbReference type="InterPro" id="IPR010614">
    <property type="entry name" value="RAD3-like_helicase_DEAD"/>
</dbReference>
<dbReference type="GO" id="GO:0003678">
    <property type="term" value="F:DNA helicase activity"/>
    <property type="evidence" value="ECO:0007669"/>
    <property type="project" value="InterPro"/>
</dbReference>
<accession>A0A9Q0Y847</accession>
<proteinExistence type="predicted"/>
<dbReference type="EMBL" id="JAPFRF010000001">
    <property type="protein sequence ID" value="KAJ7345940.1"/>
    <property type="molecule type" value="Genomic_DNA"/>
</dbReference>
<feature type="region of interest" description="Disordered" evidence="1">
    <location>
        <begin position="1"/>
        <end position="39"/>
    </location>
</feature>
<evidence type="ECO:0000313" key="4">
    <source>
        <dbReference type="Proteomes" id="UP001142489"/>
    </source>
</evidence>
<comment type="caution">
    <text evidence="3">The sequence shown here is derived from an EMBL/GenBank/DDBJ whole genome shotgun (WGS) entry which is preliminary data.</text>
</comment>